<gene>
    <name evidence="1" type="ORF">ERS075527_00776</name>
</gene>
<name>A0AB33SXM2_9MYCO</name>
<evidence type="ECO:0000313" key="1">
    <source>
        <dbReference type="EMBL" id="CPT06485.1"/>
    </source>
</evidence>
<reference evidence="1 2" key="1">
    <citation type="submission" date="2015-03" db="EMBL/GenBank/DDBJ databases">
        <authorList>
            <consortium name="Pathogen Informatics"/>
            <person name="Murphy D."/>
        </authorList>
    </citation>
    <scope>NUCLEOTIDE SEQUENCE [LARGE SCALE GENOMIC DNA]</scope>
    <source>
        <strain evidence="1 2">PAP036</strain>
    </source>
</reference>
<dbReference type="EMBL" id="CSUW01000002">
    <property type="protein sequence ID" value="CPT06485.1"/>
    <property type="molecule type" value="Genomic_DNA"/>
</dbReference>
<proteinExistence type="predicted"/>
<comment type="caution">
    <text evidence="1">The sequence shown here is derived from an EMBL/GenBank/DDBJ whole genome shotgun (WGS) entry which is preliminary data.</text>
</comment>
<evidence type="ECO:0000313" key="2">
    <source>
        <dbReference type="Proteomes" id="UP000038487"/>
    </source>
</evidence>
<organism evidence="1 2">
    <name type="scientific">Mycobacteroides abscessus</name>
    <dbReference type="NCBI Taxonomy" id="36809"/>
    <lineage>
        <taxon>Bacteria</taxon>
        <taxon>Bacillati</taxon>
        <taxon>Actinomycetota</taxon>
        <taxon>Actinomycetes</taxon>
        <taxon>Mycobacteriales</taxon>
        <taxon>Mycobacteriaceae</taxon>
        <taxon>Mycobacteroides</taxon>
    </lineage>
</organism>
<dbReference type="RefSeq" id="WP_005089912.1">
    <property type="nucleotide sequence ID" value="NZ_CM125927.1"/>
</dbReference>
<protein>
    <submittedName>
        <fullName evidence="1">Uncharacterized protein</fullName>
    </submittedName>
</protein>
<sequence>MPNENNRLSLDFIRGVVFAAIHFVDIPDTAGGTSTTDVSYNPDDSPIVTVKSTFVIPPDAQREIADVLRAHKAEFHFEIREYGKPWY</sequence>
<dbReference type="AlphaFoldDB" id="A0AB33SXM2"/>
<dbReference type="Proteomes" id="UP000038487">
    <property type="component" value="Unassembled WGS sequence"/>
</dbReference>
<accession>A0AB33SXM2</accession>